<dbReference type="KEGG" id="ter:Tery_0246"/>
<dbReference type="eggNOG" id="COG3803">
    <property type="taxonomic scope" value="Bacteria"/>
</dbReference>
<dbReference type="Gene3D" id="1.25.40.10">
    <property type="entry name" value="Tetratricopeptide repeat domain"/>
    <property type="match status" value="1"/>
</dbReference>
<organism evidence="2">
    <name type="scientific">Trichodesmium erythraeum (strain IMS101)</name>
    <dbReference type="NCBI Taxonomy" id="203124"/>
    <lineage>
        <taxon>Bacteria</taxon>
        <taxon>Bacillati</taxon>
        <taxon>Cyanobacteriota</taxon>
        <taxon>Cyanophyceae</taxon>
        <taxon>Oscillatoriophycideae</taxon>
        <taxon>Oscillatoriales</taxon>
        <taxon>Microcoleaceae</taxon>
        <taxon>Trichodesmium</taxon>
    </lineage>
</organism>
<keyword evidence="1" id="KW-0472">Membrane</keyword>
<dbReference type="Gene3D" id="1.20.58.320">
    <property type="entry name" value="TPR-like"/>
    <property type="match status" value="1"/>
</dbReference>
<dbReference type="AlphaFoldDB" id="Q119U2"/>
<protein>
    <recommendedName>
        <fullName evidence="3">DUF924 domain-containing protein</fullName>
    </recommendedName>
</protein>
<evidence type="ECO:0000256" key="1">
    <source>
        <dbReference type="SAM" id="Phobius"/>
    </source>
</evidence>
<dbReference type="STRING" id="203124.Tery_0246"/>
<dbReference type="HOGENOM" id="CLU_065010_2_0_3"/>
<dbReference type="RefSeq" id="WP_011610128.1">
    <property type="nucleotide sequence ID" value="NC_008312.1"/>
</dbReference>
<proteinExistence type="predicted"/>
<sequence>MTRVWESINKSNISNWTVSLVGKLALVIVLDQFSRNMFRNSPRSFEKDSFALELTLCGLEQKMDQQFKQIERQFFYMPLMHSENIEHQKISIQCFERLVAESTGSLQDRFKNTLRYAHLHEEIIQRFGRYPHRNEILGRKSTSEEVVFLKQPHSRF</sequence>
<dbReference type="InterPro" id="IPR011990">
    <property type="entry name" value="TPR-like_helical_dom_sf"/>
</dbReference>
<evidence type="ECO:0000313" key="2">
    <source>
        <dbReference type="EMBL" id="ABG49732.1"/>
    </source>
</evidence>
<dbReference type="Pfam" id="PF06041">
    <property type="entry name" value="DUF924"/>
    <property type="match status" value="1"/>
</dbReference>
<gene>
    <name evidence="2" type="ordered locus">Tery_0246</name>
</gene>
<dbReference type="EMBL" id="CP000393">
    <property type="protein sequence ID" value="ABG49732.1"/>
    <property type="molecule type" value="Genomic_DNA"/>
</dbReference>
<feature type="transmembrane region" description="Helical" evidence="1">
    <location>
        <begin position="13"/>
        <end position="33"/>
    </location>
</feature>
<keyword evidence="1" id="KW-1133">Transmembrane helix</keyword>
<evidence type="ECO:0008006" key="3">
    <source>
        <dbReference type="Google" id="ProtNLM"/>
    </source>
</evidence>
<name>Q119U2_TRIEI</name>
<dbReference type="SUPFAM" id="SSF48452">
    <property type="entry name" value="TPR-like"/>
    <property type="match status" value="1"/>
</dbReference>
<keyword evidence="1" id="KW-0812">Transmembrane</keyword>
<reference evidence="2" key="1">
    <citation type="submission" date="2006-06" db="EMBL/GenBank/DDBJ databases">
        <title>Complete sequence of Trichodesmium erythraeum IMS101.</title>
        <authorList>
            <consortium name="US DOE Joint Genome Institute"/>
            <person name="Copeland A."/>
            <person name="Lucas S."/>
            <person name="Lapidus A."/>
            <person name="Barry K."/>
            <person name="Detter J.C."/>
            <person name="Glavina del Rio T."/>
            <person name="Hammon N."/>
            <person name="Israni S."/>
            <person name="Dalin E."/>
            <person name="Tice H."/>
            <person name="Pitluck S."/>
            <person name="Kiss H."/>
            <person name="Munk A.C."/>
            <person name="Brettin T."/>
            <person name="Bruce D."/>
            <person name="Han C."/>
            <person name="Tapia R."/>
            <person name="Gilna P."/>
            <person name="Schmutz J."/>
            <person name="Larimer F."/>
            <person name="Land M."/>
            <person name="Hauser L."/>
            <person name="Kyrpides N."/>
            <person name="Kim E."/>
            <person name="Richardson P."/>
        </authorList>
    </citation>
    <scope>NUCLEOTIDE SEQUENCE [LARGE SCALE GENOMIC DNA]</scope>
    <source>
        <strain evidence="2">IMS101</strain>
    </source>
</reference>
<dbReference type="InterPro" id="IPR010323">
    <property type="entry name" value="DUF924"/>
</dbReference>
<accession>Q119U2</accession>